<accession>A0A2A9PJV4</accession>
<evidence type="ECO:0000313" key="2">
    <source>
        <dbReference type="Proteomes" id="UP000037136"/>
    </source>
</evidence>
<protein>
    <submittedName>
        <fullName evidence="1">Uncharacterized protein</fullName>
    </submittedName>
</protein>
<proteinExistence type="predicted"/>
<reference evidence="1 2" key="1">
    <citation type="journal article" date="2015" name="BMC Genomics">
        <title>Gene expression during zombie ant biting behavior reflects the complexity underlying fungal parasitic behavioral manipulation.</title>
        <authorList>
            <person name="de Bekker C."/>
            <person name="Ohm R.A."/>
            <person name="Loreto R.G."/>
            <person name="Sebastian A."/>
            <person name="Albert I."/>
            <person name="Merrow M."/>
            <person name="Brachmann A."/>
            <person name="Hughes D.P."/>
        </authorList>
    </citation>
    <scope>NUCLEOTIDE SEQUENCE [LARGE SCALE GENOMIC DNA]</scope>
    <source>
        <strain evidence="1 2">SC16a</strain>
    </source>
</reference>
<dbReference type="EMBL" id="LAZP02000086">
    <property type="protein sequence ID" value="PFH61160.1"/>
    <property type="molecule type" value="Genomic_DNA"/>
</dbReference>
<keyword evidence="2" id="KW-1185">Reference proteome</keyword>
<gene>
    <name evidence="1" type="ORF">XA68_18043</name>
</gene>
<reference evidence="1 2" key="2">
    <citation type="journal article" date="2017" name="Sci. Rep.">
        <title>Ant-infecting Ophiocordyceps genomes reveal a high diversity of potential behavioral manipulation genes and a possible major role for enterotoxins.</title>
        <authorList>
            <person name="de Bekker C."/>
            <person name="Ohm R.A."/>
            <person name="Evans H.C."/>
            <person name="Brachmann A."/>
            <person name="Hughes D.P."/>
        </authorList>
    </citation>
    <scope>NUCLEOTIDE SEQUENCE [LARGE SCALE GENOMIC DNA]</scope>
    <source>
        <strain evidence="1 2">SC16a</strain>
    </source>
</reference>
<comment type="caution">
    <text evidence="1">The sequence shown here is derived from an EMBL/GenBank/DDBJ whole genome shotgun (WGS) entry which is preliminary data.</text>
</comment>
<dbReference type="AlphaFoldDB" id="A0A2A9PJV4"/>
<name>A0A2A9PJV4_OPHUN</name>
<sequence length="310" mass="35994">MYQSRCVVTYLHLSWLRFLASPLYQHQLVIDPPSCHALRVEVALFTGVAIAATAISEDVTRRRVVVPSLDGHAILTDTDMFRLFDITYLGTSDSAKVYALRMQINSWSLSLRPTTLRTKDNVSQTSPFPPPRNRFSSLDISIMQWLLLLHFAFASQARKELRREDFDPHKPLSQDLHEYFPCQFGVQGWRMECVKNFLDIYRNIYLELSPVGIRTVRSRDNDIETMTQLRSLWCNREEPICRSNSTAMSSFTRSPLYLRCGYYASPGWWITENTRYIEKADAYGLWHEKTDGEIARWNLSARYCLASLEP</sequence>
<organism evidence="1 2">
    <name type="scientific">Ophiocordyceps unilateralis</name>
    <name type="common">Zombie-ant fungus</name>
    <name type="synonym">Torrubia unilateralis</name>
    <dbReference type="NCBI Taxonomy" id="268505"/>
    <lineage>
        <taxon>Eukaryota</taxon>
        <taxon>Fungi</taxon>
        <taxon>Dikarya</taxon>
        <taxon>Ascomycota</taxon>
        <taxon>Pezizomycotina</taxon>
        <taxon>Sordariomycetes</taxon>
        <taxon>Hypocreomycetidae</taxon>
        <taxon>Hypocreales</taxon>
        <taxon>Ophiocordycipitaceae</taxon>
        <taxon>Ophiocordyceps</taxon>
    </lineage>
</organism>
<evidence type="ECO:0000313" key="1">
    <source>
        <dbReference type="EMBL" id="PFH61160.1"/>
    </source>
</evidence>
<dbReference type="Proteomes" id="UP000037136">
    <property type="component" value="Unassembled WGS sequence"/>
</dbReference>